<organism evidence="1 2">
    <name type="scientific">Ceratitis capitata</name>
    <name type="common">Mediterranean fruit fly</name>
    <name type="synonym">Tephritis capitata</name>
    <dbReference type="NCBI Taxonomy" id="7213"/>
    <lineage>
        <taxon>Eukaryota</taxon>
        <taxon>Metazoa</taxon>
        <taxon>Ecdysozoa</taxon>
        <taxon>Arthropoda</taxon>
        <taxon>Hexapoda</taxon>
        <taxon>Insecta</taxon>
        <taxon>Pterygota</taxon>
        <taxon>Neoptera</taxon>
        <taxon>Endopterygota</taxon>
        <taxon>Diptera</taxon>
        <taxon>Brachycera</taxon>
        <taxon>Muscomorpha</taxon>
        <taxon>Tephritoidea</taxon>
        <taxon>Tephritidae</taxon>
        <taxon>Ceratitis</taxon>
        <taxon>Ceratitis</taxon>
    </lineage>
</organism>
<protein>
    <submittedName>
        <fullName evidence="1">(Mediterranean fruit fly) hypothetical protein</fullName>
    </submittedName>
</protein>
<evidence type="ECO:0000313" key="2">
    <source>
        <dbReference type="Proteomes" id="UP000606786"/>
    </source>
</evidence>
<keyword evidence="2" id="KW-1185">Reference proteome</keyword>
<dbReference type="EMBL" id="CAJHJT010000034">
    <property type="protein sequence ID" value="CAD7004026.1"/>
    <property type="molecule type" value="Genomic_DNA"/>
</dbReference>
<sequence length="90" mass="10664">MYGNSSHKASFHTFAHFLHSERGHCEHRTWRIRNVQINVRINRNRSQNRIRQAQRASFRFMQMAFGPTAITKTTTTITTTKYQVVRASRQ</sequence>
<proteinExistence type="predicted"/>
<name>A0A811V2E6_CERCA</name>
<dbReference type="AlphaFoldDB" id="A0A811V2E6"/>
<dbReference type="Proteomes" id="UP000606786">
    <property type="component" value="Unassembled WGS sequence"/>
</dbReference>
<evidence type="ECO:0000313" key="1">
    <source>
        <dbReference type="EMBL" id="CAD7004026.1"/>
    </source>
</evidence>
<comment type="caution">
    <text evidence="1">The sequence shown here is derived from an EMBL/GenBank/DDBJ whole genome shotgun (WGS) entry which is preliminary data.</text>
</comment>
<gene>
    <name evidence="1" type="ORF">CCAP1982_LOCUS12450</name>
</gene>
<accession>A0A811V2E6</accession>
<reference evidence="1" key="1">
    <citation type="submission" date="2020-11" db="EMBL/GenBank/DDBJ databases">
        <authorList>
            <person name="Whitehead M."/>
        </authorList>
    </citation>
    <scope>NUCLEOTIDE SEQUENCE</scope>
    <source>
        <strain evidence="1">EGII</strain>
    </source>
</reference>